<protein>
    <submittedName>
        <fullName evidence="1">Uncharacterized protein</fullName>
    </submittedName>
</protein>
<reference evidence="1 2" key="1">
    <citation type="submission" date="2016-02" db="EMBL/GenBank/DDBJ databases">
        <title>Genome analysis of coral dinoflagellate symbionts highlights evolutionary adaptations to a symbiotic lifestyle.</title>
        <authorList>
            <person name="Aranda M."/>
            <person name="Li Y."/>
            <person name="Liew Y.J."/>
            <person name="Baumgarten S."/>
            <person name="Simakov O."/>
            <person name="Wilson M."/>
            <person name="Piel J."/>
            <person name="Ashoor H."/>
            <person name="Bougouffa S."/>
            <person name="Bajic V.B."/>
            <person name="Ryu T."/>
            <person name="Ravasi T."/>
            <person name="Bayer T."/>
            <person name="Micklem G."/>
            <person name="Kim H."/>
            <person name="Bhak J."/>
            <person name="Lajeunesse T.C."/>
            <person name="Voolstra C.R."/>
        </authorList>
    </citation>
    <scope>NUCLEOTIDE SEQUENCE [LARGE SCALE GENOMIC DNA]</scope>
    <source>
        <strain evidence="1 2">CCMP2467</strain>
    </source>
</reference>
<gene>
    <name evidence="1" type="ORF">AK812_SmicGene1461</name>
</gene>
<organism evidence="1 2">
    <name type="scientific">Symbiodinium microadriaticum</name>
    <name type="common">Dinoflagellate</name>
    <name type="synonym">Zooxanthella microadriatica</name>
    <dbReference type="NCBI Taxonomy" id="2951"/>
    <lineage>
        <taxon>Eukaryota</taxon>
        <taxon>Sar</taxon>
        <taxon>Alveolata</taxon>
        <taxon>Dinophyceae</taxon>
        <taxon>Suessiales</taxon>
        <taxon>Symbiodiniaceae</taxon>
        <taxon>Symbiodinium</taxon>
    </lineage>
</organism>
<dbReference type="EMBL" id="LSRX01000016">
    <property type="protein sequence ID" value="OLQ14367.1"/>
    <property type="molecule type" value="Genomic_DNA"/>
</dbReference>
<evidence type="ECO:0000313" key="2">
    <source>
        <dbReference type="Proteomes" id="UP000186817"/>
    </source>
</evidence>
<dbReference type="Proteomes" id="UP000186817">
    <property type="component" value="Unassembled WGS sequence"/>
</dbReference>
<proteinExistence type="predicted"/>
<evidence type="ECO:0000313" key="1">
    <source>
        <dbReference type="EMBL" id="OLQ14367.1"/>
    </source>
</evidence>
<comment type="caution">
    <text evidence="1">The sequence shown here is derived from an EMBL/GenBank/DDBJ whole genome shotgun (WGS) entry which is preliminary data.</text>
</comment>
<keyword evidence="2" id="KW-1185">Reference proteome</keyword>
<name>A0A1Q9F3Y1_SYMMI</name>
<dbReference type="AlphaFoldDB" id="A0A1Q9F3Y1"/>
<accession>A0A1Q9F3Y1</accession>
<sequence length="161" mass="16493">MDSGSVRHATGQLCCTRSDSDAPTRLTAWEEMLVKLSGLVIILDSSDPHKLQAKRAGAAETEGSTAEHAGVLNGAAGPRPPTGLALLSKVRSILASSSHGASSASEGQVVAVTDPLPGTLPFGDLTSPHACPLHQAYVSICSQFGTEDGESSKVFTTLAPD</sequence>